<dbReference type="AlphaFoldDB" id="A0A4C1V9R9"/>
<gene>
    <name evidence="1" type="ORF">EVAR_74983_1</name>
</gene>
<dbReference type="OrthoDB" id="7510738at2759"/>
<sequence length="139" mass="15698">MLKEYVKLSVFGEHTVTGLVTAVVNSPRLALSQQEKNDGPSHPANGMIRPPETLLLQIEERLYFDAGTLVHYELRTTDRQEDNLRDGRLDLTNCSRVGRVRPLSLFRSLVPRSHSHARLRRNATISHALSCVQPAFIDL</sequence>
<protein>
    <submittedName>
        <fullName evidence="1">Uncharacterized protein</fullName>
    </submittedName>
</protein>
<reference evidence="1 2" key="1">
    <citation type="journal article" date="2019" name="Commun. Biol.">
        <title>The bagworm genome reveals a unique fibroin gene that provides high tensile strength.</title>
        <authorList>
            <person name="Kono N."/>
            <person name="Nakamura H."/>
            <person name="Ohtoshi R."/>
            <person name="Tomita M."/>
            <person name="Numata K."/>
            <person name="Arakawa K."/>
        </authorList>
    </citation>
    <scope>NUCLEOTIDE SEQUENCE [LARGE SCALE GENOMIC DNA]</scope>
</reference>
<keyword evidence="2" id="KW-1185">Reference proteome</keyword>
<name>A0A4C1V9R9_EUMVA</name>
<accession>A0A4C1V9R9</accession>
<dbReference type="EMBL" id="BGZK01000307">
    <property type="protein sequence ID" value="GBP35658.1"/>
    <property type="molecule type" value="Genomic_DNA"/>
</dbReference>
<organism evidence="1 2">
    <name type="scientific">Eumeta variegata</name>
    <name type="common">Bagworm moth</name>
    <name type="synonym">Eumeta japonica</name>
    <dbReference type="NCBI Taxonomy" id="151549"/>
    <lineage>
        <taxon>Eukaryota</taxon>
        <taxon>Metazoa</taxon>
        <taxon>Ecdysozoa</taxon>
        <taxon>Arthropoda</taxon>
        <taxon>Hexapoda</taxon>
        <taxon>Insecta</taxon>
        <taxon>Pterygota</taxon>
        <taxon>Neoptera</taxon>
        <taxon>Endopterygota</taxon>
        <taxon>Lepidoptera</taxon>
        <taxon>Glossata</taxon>
        <taxon>Ditrysia</taxon>
        <taxon>Tineoidea</taxon>
        <taxon>Psychidae</taxon>
        <taxon>Oiketicinae</taxon>
        <taxon>Eumeta</taxon>
    </lineage>
</organism>
<dbReference type="Proteomes" id="UP000299102">
    <property type="component" value="Unassembled WGS sequence"/>
</dbReference>
<comment type="caution">
    <text evidence="1">The sequence shown here is derived from an EMBL/GenBank/DDBJ whole genome shotgun (WGS) entry which is preliminary data.</text>
</comment>
<evidence type="ECO:0000313" key="1">
    <source>
        <dbReference type="EMBL" id="GBP35658.1"/>
    </source>
</evidence>
<evidence type="ECO:0000313" key="2">
    <source>
        <dbReference type="Proteomes" id="UP000299102"/>
    </source>
</evidence>
<proteinExistence type="predicted"/>